<sequence length="118" mass="11891">MDGGQVVACAAVLEQHAAGMGRAAERLAQAAAGVDWQSPAAQAARDRVDDLVAGLRAGSEQVQEAAVAVRAHGMAVSAAWAELVSTAAAVHDAADQGAEAVRRVLRDEPVGTGLVGVR</sequence>
<reference evidence="1 2" key="1">
    <citation type="submission" date="2019-11" db="EMBL/GenBank/DDBJ databases">
        <title>Whole genome sequencing identifies a novel species of the genus Arsenicicoccus isolated from human blood.</title>
        <authorList>
            <person name="Jeong J.H."/>
            <person name="Kweon O.J."/>
            <person name="Kim H.R."/>
            <person name="Kim T.-H."/>
            <person name="Ha S.-M."/>
            <person name="Lee M.-K."/>
        </authorList>
    </citation>
    <scope>NUCLEOTIDE SEQUENCE [LARGE SCALE GENOMIC DNA]</scope>
    <source>
        <strain evidence="1 2">MKL-02</strain>
    </source>
</reference>
<comment type="caution">
    <text evidence="1">The sequence shown here is derived from an EMBL/GenBank/DDBJ whole genome shotgun (WGS) entry which is preliminary data.</text>
</comment>
<accession>A0A6I3IWN6</accession>
<dbReference type="EMBL" id="WLVL01000018">
    <property type="protein sequence ID" value="MTB71286.1"/>
    <property type="molecule type" value="Genomic_DNA"/>
</dbReference>
<dbReference type="Gene3D" id="1.20.1260.20">
    <property type="entry name" value="PPE superfamily"/>
    <property type="match status" value="1"/>
</dbReference>
<gene>
    <name evidence="1" type="ORF">GGG17_04730</name>
</gene>
<dbReference type="InterPro" id="IPR038332">
    <property type="entry name" value="PPE_sf"/>
</dbReference>
<dbReference type="Proteomes" id="UP000431092">
    <property type="component" value="Unassembled WGS sequence"/>
</dbReference>
<organism evidence="1 2">
    <name type="scientific">Arsenicicoccus cauae</name>
    <dbReference type="NCBI Taxonomy" id="2663847"/>
    <lineage>
        <taxon>Bacteria</taxon>
        <taxon>Bacillati</taxon>
        <taxon>Actinomycetota</taxon>
        <taxon>Actinomycetes</taxon>
        <taxon>Micrococcales</taxon>
        <taxon>Intrasporangiaceae</taxon>
        <taxon>Arsenicicoccus</taxon>
    </lineage>
</organism>
<dbReference type="AlphaFoldDB" id="A0A6I3IWN6"/>
<protein>
    <submittedName>
        <fullName evidence="1">Uncharacterized protein</fullName>
    </submittedName>
</protein>
<proteinExistence type="predicted"/>
<keyword evidence="2" id="KW-1185">Reference proteome</keyword>
<evidence type="ECO:0000313" key="2">
    <source>
        <dbReference type="Proteomes" id="UP000431092"/>
    </source>
</evidence>
<evidence type="ECO:0000313" key="1">
    <source>
        <dbReference type="EMBL" id="MTB71286.1"/>
    </source>
</evidence>
<name>A0A6I3IWN6_9MICO</name>
<dbReference type="RefSeq" id="WP_154592619.1">
    <property type="nucleotide sequence ID" value="NZ_WLVL01000018.1"/>
</dbReference>